<comment type="cofactor">
    <cofactor evidence="1">
        <name>Mg(2+)</name>
        <dbReference type="ChEBI" id="CHEBI:18420"/>
    </cofactor>
</comment>
<protein>
    <recommendedName>
        <fullName evidence="1">ATP-dependent DNA helicase</fullName>
        <ecNumber evidence="1">5.6.2.3</ecNumber>
    </recommendedName>
</protein>
<dbReference type="PANTHER" id="PTHR47642">
    <property type="entry name" value="ATP-DEPENDENT DNA HELICASE"/>
    <property type="match status" value="1"/>
</dbReference>
<reference evidence="4" key="1">
    <citation type="submission" date="2022-03" db="EMBL/GenBank/DDBJ databases">
        <authorList>
            <person name="Alioto T."/>
            <person name="Alioto T."/>
            <person name="Gomez Garrido J."/>
        </authorList>
    </citation>
    <scope>NUCLEOTIDE SEQUENCE</scope>
</reference>
<dbReference type="GO" id="GO:0006310">
    <property type="term" value="P:DNA recombination"/>
    <property type="evidence" value="ECO:0007669"/>
    <property type="project" value="UniProtKB-KW"/>
</dbReference>
<keyword evidence="1" id="KW-0234">DNA repair</keyword>
<evidence type="ECO:0000313" key="5">
    <source>
        <dbReference type="Proteomes" id="UP001295444"/>
    </source>
</evidence>
<gene>
    <name evidence="4" type="ORF">PECUL_23A042696</name>
</gene>
<keyword evidence="1 4" id="KW-0347">Helicase</keyword>
<dbReference type="Gene3D" id="3.40.50.300">
    <property type="entry name" value="P-loop containing nucleotide triphosphate hydrolases"/>
    <property type="match status" value="1"/>
</dbReference>
<proteinExistence type="inferred from homology"/>
<dbReference type="GO" id="GO:0016787">
    <property type="term" value="F:hydrolase activity"/>
    <property type="evidence" value="ECO:0007669"/>
    <property type="project" value="UniProtKB-KW"/>
</dbReference>
<dbReference type="GO" id="GO:0006281">
    <property type="term" value="P:DNA repair"/>
    <property type="evidence" value="ECO:0007669"/>
    <property type="project" value="UniProtKB-KW"/>
</dbReference>
<comment type="similarity">
    <text evidence="1">Belongs to the helicase family.</text>
</comment>
<keyword evidence="1" id="KW-0547">Nucleotide-binding</keyword>
<sequence length="225" mass="25310">MEQVLDDFLKNGPVEDPWNTFAPEAKLDRLECIEERKEGEPLHENEQDDVPENTHHKQTGGIALTVKAPQMCPDFLRKRYRNLNWTQAQTFYSVCDWCTNHVRDLNPDPFYYFVTGGAGTGKSHLIKCIYAEATKILCKLTRLREEADISTPIVLLTAFTGTAAFNISGNTLHSLLKLPRSLKPPYQGLGNHMYEVRAQLSNAEIIVIDEVSMMLQGVVSAVGLC</sequence>
<feature type="region of interest" description="Disordered" evidence="2">
    <location>
        <begin position="37"/>
        <end position="56"/>
    </location>
</feature>
<dbReference type="GO" id="GO:0005524">
    <property type="term" value="F:ATP binding"/>
    <property type="evidence" value="ECO:0007669"/>
    <property type="project" value="UniProtKB-KW"/>
</dbReference>
<keyword evidence="5" id="KW-1185">Reference proteome</keyword>
<comment type="catalytic activity">
    <reaction evidence="1">
        <text>ATP + H2O = ADP + phosphate + H(+)</text>
        <dbReference type="Rhea" id="RHEA:13065"/>
        <dbReference type="ChEBI" id="CHEBI:15377"/>
        <dbReference type="ChEBI" id="CHEBI:15378"/>
        <dbReference type="ChEBI" id="CHEBI:30616"/>
        <dbReference type="ChEBI" id="CHEBI:43474"/>
        <dbReference type="ChEBI" id="CHEBI:456216"/>
        <dbReference type="EC" id="5.6.2.3"/>
    </reaction>
</comment>
<dbReference type="EC" id="5.6.2.3" evidence="1"/>
<organism evidence="4 5">
    <name type="scientific">Pelobates cultripes</name>
    <name type="common">Western spadefoot toad</name>
    <dbReference type="NCBI Taxonomy" id="61616"/>
    <lineage>
        <taxon>Eukaryota</taxon>
        <taxon>Metazoa</taxon>
        <taxon>Chordata</taxon>
        <taxon>Craniata</taxon>
        <taxon>Vertebrata</taxon>
        <taxon>Euteleostomi</taxon>
        <taxon>Amphibia</taxon>
        <taxon>Batrachia</taxon>
        <taxon>Anura</taxon>
        <taxon>Pelobatoidea</taxon>
        <taxon>Pelobatidae</taxon>
        <taxon>Pelobates</taxon>
    </lineage>
</organism>
<dbReference type="GO" id="GO:0000723">
    <property type="term" value="P:telomere maintenance"/>
    <property type="evidence" value="ECO:0007669"/>
    <property type="project" value="InterPro"/>
</dbReference>
<evidence type="ECO:0000313" key="4">
    <source>
        <dbReference type="EMBL" id="CAH2313005.1"/>
    </source>
</evidence>
<dbReference type="AlphaFoldDB" id="A0AAD1SWX2"/>
<evidence type="ECO:0000256" key="2">
    <source>
        <dbReference type="SAM" id="MobiDB-lite"/>
    </source>
</evidence>
<name>A0AAD1SWX2_PELCU</name>
<evidence type="ECO:0000256" key="1">
    <source>
        <dbReference type="RuleBase" id="RU363044"/>
    </source>
</evidence>
<dbReference type="InterPro" id="IPR010285">
    <property type="entry name" value="DNA_helicase_pif1-like_DEAD"/>
</dbReference>
<evidence type="ECO:0000259" key="3">
    <source>
        <dbReference type="Pfam" id="PF05970"/>
    </source>
</evidence>
<keyword evidence="1" id="KW-0378">Hydrolase</keyword>
<feature type="domain" description="DNA helicase Pif1-like DEAD-box helicase" evidence="3">
    <location>
        <begin position="108"/>
        <end position="216"/>
    </location>
</feature>
<dbReference type="Proteomes" id="UP001295444">
    <property type="component" value="Chromosome 08"/>
</dbReference>
<dbReference type="InterPro" id="IPR051055">
    <property type="entry name" value="PIF1_helicase"/>
</dbReference>
<dbReference type="Pfam" id="PF05970">
    <property type="entry name" value="PIF1"/>
    <property type="match status" value="1"/>
</dbReference>
<keyword evidence="1" id="KW-0233">DNA recombination</keyword>
<dbReference type="PANTHER" id="PTHR47642:SF5">
    <property type="entry name" value="ATP-DEPENDENT DNA HELICASE"/>
    <property type="match status" value="1"/>
</dbReference>
<dbReference type="GO" id="GO:0043139">
    <property type="term" value="F:5'-3' DNA helicase activity"/>
    <property type="evidence" value="ECO:0007669"/>
    <property type="project" value="UniProtKB-EC"/>
</dbReference>
<dbReference type="SUPFAM" id="SSF52540">
    <property type="entry name" value="P-loop containing nucleoside triphosphate hydrolases"/>
    <property type="match status" value="1"/>
</dbReference>
<dbReference type="EMBL" id="OW240919">
    <property type="protein sequence ID" value="CAH2313005.1"/>
    <property type="molecule type" value="Genomic_DNA"/>
</dbReference>
<dbReference type="InterPro" id="IPR027417">
    <property type="entry name" value="P-loop_NTPase"/>
</dbReference>
<keyword evidence="1" id="KW-0067">ATP-binding</keyword>
<keyword evidence="1" id="KW-0227">DNA damage</keyword>
<accession>A0AAD1SWX2</accession>